<dbReference type="InterPro" id="IPR000718">
    <property type="entry name" value="Peptidase_M13"/>
</dbReference>
<sequence>MNKQARELSKVSEAKVTELTSPMSQVLSADVADKLFFISFAQSFCDKTSDAMTIQRLVADSHSPARWRINGAARNSRDFARVFSCPTSSPMNPKTKCQLW</sequence>
<dbReference type="PROSITE" id="PS51885">
    <property type="entry name" value="NEPRILYSIN"/>
    <property type="match status" value="1"/>
</dbReference>
<evidence type="ECO:0000313" key="3">
    <source>
        <dbReference type="EMBL" id="CAI5713915.1"/>
    </source>
</evidence>
<feature type="domain" description="Peptidase M13 C-terminal" evidence="2">
    <location>
        <begin position="27"/>
        <end position="99"/>
    </location>
</feature>
<dbReference type="EMBL" id="CANTFK010000331">
    <property type="protein sequence ID" value="CAI5713915.1"/>
    <property type="molecule type" value="Genomic_DNA"/>
</dbReference>
<dbReference type="SUPFAM" id="SSF55486">
    <property type="entry name" value="Metalloproteases ('zincins'), catalytic domain"/>
    <property type="match status" value="1"/>
</dbReference>
<dbReference type="GO" id="GO:0016485">
    <property type="term" value="P:protein processing"/>
    <property type="evidence" value="ECO:0007669"/>
    <property type="project" value="TreeGrafter"/>
</dbReference>
<dbReference type="Pfam" id="PF01431">
    <property type="entry name" value="Peptidase_M13"/>
    <property type="match status" value="1"/>
</dbReference>
<reference evidence="3" key="1">
    <citation type="submission" date="2022-12" db="EMBL/GenBank/DDBJ databases">
        <authorList>
            <person name="Webb A."/>
        </authorList>
    </citation>
    <scope>NUCLEOTIDE SEQUENCE</scope>
    <source>
        <strain evidence="3">Pf2</strain>
    </source>
</reference>
<protein>
    <recommendedName>
        <fullName evidence="2">Peptidase M13 C-terminal domain-containing protein</fullName>
    </recommendedName>
</protein>
<dbReference type="AlphaFoldDB" id="A0AAV0T4E3"/>
<dbReference type="Gene3D" id="3.40.390.10">
    <property type="entry name" value="Collagenase (Catalytic Domain)"/>
    <property type="match status" value="1"/>
</dbReference>
<dbReference type="InterPro" id="IPR024079">
    <property type="entry name" value="MetalloPept_cat_dom_sf"/>
</dbReference>
<name>A0AAV0T4E3_9STRA</name>
<organism evidence="3 4">
    <name type="scientific">Peronospora farinosa</name>
    <dbReference type="NCBI Taxonomy" id="134698"/>
    <lineage>
        <taxon>Eukaryota</taxon>
        <taxon>Sar</taxon>
        <taxon>Stramenopiles</taxon>
        <taxon>Oomycota</taxon>
        <taxon>Peronosporomycetes</taxon>
        <taxon>Peronosporales</taxon>
        <taxon>Peronosporaceae</taxon>
        <taxon>Peronospora</taxon>
    </lineage>
</organism>
<evidence type="ECO:0000313" key="4">
    <source>
        <dbReference type="Proteomes" id="UP001159659"/>
    </source>
</evidence>
<dbReference type="GO" id="GO:0004222">
    <property type="term" value="F:metalloendopeptidase activity"/>
    <property type="evidence" value="ECO:0007669"/>
    <property type="project" value="InterPro"/>
</dbReference>
<dbReference type="InterPro" id="IPR018497">
    <property type="entry name" value="Peptidase_M13_C"/>
</dbReference>
<evidence type="ECO:0000256" key="1">
    <source>
        <dbReference type="ARBA" id="ARBA00007357"/>
    </source>
</evidence>
<proteinExistence type="inferred from homology"/>
<comment type="similarity">
    <text evidence="1">Belongs to the peptidase M13 family.</text>
</comment>
<evidence type="ECO:0000259" key="2">
    <source>
        <dbReference type="Pfam" id="PF01431"/>
    </source>
</evidence>
<dbReference type="PANTHER" id="PTHR11733:SF167">
    <property type="entry name" value="FI17812P1-RELATED"/>
    <property type="match status" value="1"/>
</dbReference>
<gene>
    <name evidence="3" type="ORF">PFR002_LOCUS2824</name>
</gene>
<dbReference type="GO" id="GO:0005886">
    <property type="term" value="C:plasma membrane"/>
    <property type="evidence" value="ECO:0007669"/>
    <property type="project" value="TreeGrafter"/>
</dbReference>
<accession>A0AAV0T4E3</accession>
<dbReference type="Proteomes" id="UP001159659">
    <property type="component" value="Unassembled WGS sequence"/>
</dbReference>
<dbReference type="PANTHER" id="PTHR11733">
    <property type="entry name" value="ZINC METALLOPROTEASE FAMILY M13 NEPRILYSIN-RELATED"/>
    <property type="match status" value="1"/>
</dbReference>
<comment type="caution">
    <text evidence="3">The sequence shown here is derived from an EMBL/GenBank/DDBJ whole genome shotgun (WGS) entry which is preliminary data.</text>
</comment>